<evidence type="ECO:0000256" key="3">
    <source>
        <dbReference type="ARBA" id="ARBA00023163"/>
    </source>
</evidence>
<evidence type="ECO:0000313" key="5">
    <source>
        <dbReference type="EMBL" id="KAF1726039.1"/>
    </source>
</evidence>
<dbReference type="PANTHER" id="PTHR43132">
    <property type="entry name" value="ARSENICAL RESISTANCE OPERON REPRESSOR ARSR-RELATED"/>
    <property type="match status" value="1"/>
</dbReference>
<dbReference type="SMART" id="SM00418">
    <property type="entry name" value="HTH_ARSR"/>
    <property type="match status" value="1"/>
</dbReference>
<comment type="caution">
    <text evidence="5">The sequence shown here is derived from an EMBL/GenBank/DDBJ whole genome shotgun (WGS) entry which is preliminary data.</text>
</comment>
<dbReference type="SUPFAM" id="SSF46785">
    <property type="entry name" value="Winged helix' DNA-binding domain"/>
    <property type="match status" value="1"/>
</dbReference>
<accession>A0ABQ6ZIZ2</accession>
<dbReference type="Pfam" id="PF12840">
    <property type="entry name" value="HTH_20"/>
    <property type="match status" value="1"/>
</dbReference>
<dbReference type="CDD" id="cd00090">
    <property type="entry name" value="HTH_ARSR"/>
    <property type="match status" value="1"/>
</dbReference>
<organism evidence="5 6">
    <name type="scientific">Pseudoxanthomonas japonensis</name>
    <dbReference type="NCBI Taxonomy" id="69284"/>
    <lineage>
        <taxon>Bacteria</taxon>
        <taxon>Pseudomonadati</taxon>
        <taxon>Pseudomonadota</taxon>
        <taxon>Gammaproteobacteria</taxon>
        <taxon>Lysobacterales</taxon>
        <taxon>Lysobacteraceae</taxon>
        <taxon>Pseudoxanthomonas</taxon>
    </lineage>
</organism>
<evidence type="ECO:0000256" key="1">
    <source>
        <dbReference type="ARBA" id="ARBA00023015"/>
    </source>
</evidence>
<dbReference type="NCBIfam" id="NF033788">
    <property type="entry name" value="HTH_metalloreg"/>
    <property type="match status" value="1"/>
</dbReference>
<keyword evidence="2" id="KW-0238">DNA-binding</keyword>
<evidence type="ECO:0000313" key="6">
    <source>
        <dbReference type="Proteomes" id="UP000781710"/>
    </source>
</evidence>
<sequence>MDTSQTVMALRALAHDHRLAAYRALVQAGPGGMAVGELRDQLDLAPATLTAHLNQLRAAGLVTDEREGRVIRIRADYDRMNGLIGFLTENCCGGKSCAPAVKKKLR</sequence>
<gene>
    <name evidence="5" type="ORF">CSC78_07110</name>
</gene>
<feature type="domain" description="HTH arsR-type" evidence="4">
    <location>
        <begin position="1"/>
        <end position="95"/>
    </location>
</feature>
<keyword evidence="3" id="KW-0804">Transcription</keyword>
<dbReference type="InterPro" id="IPR036388">
    <property type="entry name" value="WH-like_DNA-bd_sf"/>
</dbReference>
<proteinExistence type="predicted"/>
<dbReference type="RefSeq" id="WP_162337202.1">
    <property type="nucleotide sequence ID" value="NZ_BOUK01000007.1"/>
</dbReference>
<dbReference type="Gene3D" id="1.10.10.10">
    <property type="entry name" value="Winged helix-like DNA-binding domain superfamily/Winged helix DNA-binding domain"/>
    <property type="match status" value="1"/>
</dbReference>
<keyword evidence="1" id="KW-0805">Transcription regulation</keyword>
<name>A0ABQ6ZIZ2_9GAMM</name>
<evidence type="ECO:0000259" key="4">
    <source>
        <dbReference type="PROSITE" id="PS50987"/>
    </source>
</evidence>
<evidence type="ECO:0000256" key="2">
    <source>
        <dbReference type="ARBA" id="ARBA00023125"/>
    </source>
</evidence>
<keyword evidence="6" id="KW-1185">Reference proteome</keyword>
<dbReference type="InterPro" id="IPR051011">
    <property type="entry name" value="Metal_resp_trans_reg"/>
</dbReference>
<reference evidence="5 6" key="1">
    <citation type="submission" date="2017-10" db="EMBL/GenBank/DDBJ databases">
        <title>Whole genome sequencing of members of genus Pseudoxanthomonas.</title>
        <authorList>
            <person name="Kumar S."/>
            <person name="Bansal K."/>
            <person name="Kaur A."/>
            <person name="Patil P."/>
            <person name="Sharma S."/>
            <person name="Patil P.B."/>
        </authorList>
    </citation>
    <scope>NUCLEOTIDE SEQUENCE [LARGE SCALE GENOMIC DNA]</scope>
    <source>
        <strain evidence="5 6">DSM 17109</strain>
    </source>
</reference>
<dbReference type="InterPro" id="IPR011991">
    <property type="entry name" value="ArsR-like_HTH"/>
</dbReference>
<dbReference type="PANTHER" id="PTHR43132:SF2">
    <property type="entry name" value="ARSENICAL RESISTANCE OPERON REPRESSOR ARSR-RELATED"/>
    <property type="match status" value="1"/>
</dbReference>
<protein>
    <submittedName>
        <fullName evidence="5">Transcriptional regulator</fullName>
    </submittedName>
</protein>
<dbReference type="InterPro" id="IPR001845">
    <property type="entry name" value="HTH_ArsR_DNA-bd_dom"/>
</dbReference>
<dbReference type="InterPro" id="IPR036390">
    <property type="entry name" value="WH_DNA-bd_sf"/>
</dbReference>
<dbReference type="EMBL" id="PDWW01000006">
    <property type="protein sequence ID" value="KAF1726039.1"/>
    <property type="molecule type" value="Genomic_DNA"/>
</dbReference>
<dbReference type="PRINTS" id="PR00778">
    <property type="entry name" value="HTHARSR"/>
</dbReference>
<dbReference type="PROSITE" id="PS50987">
    <property type="entry name" value="HTH_ARSR_2"/>
    <property type="match status" value="1"/>
</dbReference>
<dbReference type="Proteomes" id="UP000781710">
    <property type="component" value="Unassembled WGS sequence"/>
</dbReference>